<name>A0A3M7SS39_BRAPC</name>
<evidence type="ECO:0000313" key="2">
    <source>
        <dbReference type="EMBL" id="RNA38368.1"/>
    </source>
</evidence>
<keyword evidence="1" id="KW-0472">Membrane</keyword>
<reference evidence="2 3" key="1">
    <citation type="journal article" date="2018" name="Sci. Rep.">
        <title>Genomic signatures of local adaptation to the degree of environmental predictability in rotifers.</title>
        <authorList>
            <person name="Franch-Gras L."/>
            <person name="Hahn C."/>
            <person name="Garcia-Roger E.M."/>
            <person name="Carmona M.J."/>
            <person name="Serra M."/>
            <person name="Gomez A."/>
        </authorList>
    </citation>
    <scope>NUCLEOTIDE SEQUENCE [LARGE SCALE GENOMIC DNA]</scope>
    <source>
        <strain evidence="2">HYR1</strain>
    </source>
</reference>
<keyword evidence="1" id="KW-0812">Transmembrane</keyword>
<keyword evidence="1" id="KW-1133">Transmembrane helix</keyword>
<evidence type="ECO:0000313" key="3">
    <source>
        <dbReference type="Proteomes" id="UP000276133"/>
    </source>
</evidence>
<dbReference type="EMBL" id="REGN01000886">
    <property type="protein sequence ID" value="RNA38368.1"/>
    <property type="molecule type" value="Genomic_DNA"/>
</dbReference>
<feature type="transmembrane region" description="Helical" evidence="1">
    <location>
        <begin position="15"/>
        <end position="35"/>
    </location>
</feature>
<dbReference type="Proteomes" id="UP000276133">
    <property type="component" value="Unassembled WGS sequence"/>
</dbReference>
<gene>
    <name evidence="2" type="ORF">BpHYR1_035458</name>
</gene>
<keyword evidence="3" id="KW-1185">Reference proteome</keyword>
<comment type="caution">
    <text evidence="2">The sequence shown here is derived from an EMBL/GenBank/DDBJ whole genome shotgun (WGS) entry which is preliminary data.</text>
</comment>
<evidence type="ECO:0000256" key="1">
    <source>
        <dbReference type="SAM" id="Phobius"/>
    </source>
</evidence>
<dbReference type="AlphaFoldDB" id="A0A3M7SS39"/>
<proteinExistence type="predicted"/>
<organism evidence="2 3">
    <name type="scientific">Brachionus plicatilis</name>
    <name type="common">Marine rotifer</name>
    <name type="synonym">Brachionus muelleri</name>
    <dbReference type="NCBI Taxonomy" id="10195"/>
    <lineage>
        <taxon>Eukaryota</taxon>
        <taxon>Metazoa</taxon>
        <taxon>Spiralia</taxon>
        <taxon>Gnathifera</taxon>
        <taxon>Rotifera</taxon>
        <taxon>Eurotatoria</taxon>
        <taxon>Monogononta</taxon>
        <taxon>Pseudotrocha</taxon>
        <taxon>Ploima</taxon>
        <taxon>Brachionidae</taxon>
        <taxon>Brachionus</taxon>
    </lineage>
</organism>
<accession>A0A3M7SS39</accession>
<sequence length="77" mass="9145">MKPDLANFKKVRTWTLFWTFSSTFIFFVPFILYFYSEGPLLRSNSIKKSIYITNQKIKPIGCIHLPIWQSVIRSVQL</sequence>
<protein>
    <submittedName>
        <fullName evidence="2">Uncharacterized protein</fullName>
    </submittedName>
</protein>